<keyword evidence="1" id="KW-0472">Membrane</keyword>
<keyword evidence="1" id="KW-1133">Transmembrane helix</keyword>
<feature type="transmembrane region" description="Helical" evidence="1">
    <location>
        <begin position="74"/>
        <end position="95"/>
    </location>
</feature>
<feature type="transmembrane region" description="Helical" evidence="1">
    <location>
        <begin position="144"/>
        <end position="166"/>
    </location>
</feature>
<feature type="transmembrane region" description="Helical" evidence="1">
    <location>
        <begin position="37"/>
        <end position="59"/>
    </location>
</feature>
<evidence type="ECO:0000313" key="3">
    <source>
        <dbReference type="Proteomes" id="UP000030652"/>
    </source>
</evidence>
<protein>
    <submittedName>
        <fullName evidence="2">Uncharacterized protein</fullName>
    </submittedName>
</protein>
<dbReference type="AlphaFoldDB" id="A0A0B0EME2"/>
<name>A0A0B0EME2_9BACT</name>
<accession>A0A0B0EME2</accession>
<reference evidence="2 3" key="1">
    <citation type="submission" date="2014-10" db="EMBL/GenBank/DDBJ databases">
        <title>Draft genome of anammox bacterium scalindua brodae, obtained using differential coverage binning of sequence data from two enrichment reactors.</title>
        <authorList>
            <person name="Speth D.R."/>
            <person name="Russ L."/>
            <person name="Kartal B."/>
            <person name="Op den Camp H.J."/>
            <person name="Dutilh B.E."/>
            <person name="Jetten M.S."/>
        </authorList>
    </citation>
    <scope>NUCLEOTIDE SEQUENCE [LARGE SCALE GENOMIC DNA]</scope>
    <source>
        <strain evidence="2">RU1</strain>
    </source>
</reference>
<dbReference type="InterPro" id="IPR056918">
    <property type="entry name" value="8xMP"/>
</dbReference>
<organism evidence="2 3">
    <name type="scientific">Candidatus Scalindua brodae</name>
    <dbReference type="NCBI Taxonomy" id="237368"/>
    <lineage>
        <taxon>Bacteria</taxon>
        <taxon>Pseudomonadati</taxon>
        <taxon>Planctomycetota</taxon>
        <taxon>Candidatus Brocadiia</taxon>
        <taxon>Candidatus Brocadiales</taxon>
        <taxon>Candidatus Scalinduaceae</taxon>
        <taxon>Candidatus Scalindua</taxon>
    </lineage>
</organism>
<dbReference type="Proteomes" id="UP000030652">
    <property type="component" value="Unassembled WGS sequence"/>
</dbReference>
<gene>
    <name evidence="2" type="ORF">SCABRO_00004</name>
</gene>
<comment type="caution">
    <text evidence="2">The sequence shown here is derived from an EMBL/GenBank/DDBJ whole genome shotgun (WGS) entry which is preliminary data.</text>
</comment>
<sequence>MKQKMNDNGTNEPLNRLERIKLLELVGNWKDNEASRFWNRFSIVLIINSGLLAAFSLAIKTADKPSLPFLYPFAIYYDIAISSVGLFVSVLWWRLQTVSKNYEARWIEDMKDILEKDEVIKEFVTGFSDETSKKPNKDRFKATGYAYLIIAGFSLMWLTMLIISTFC</sequence>
<evidence type="ECO:0000313" key="2">
    <source>
        <dbReference type="EMBL" id="KHE94227.1"/>
    </source>
</evidence>
<dbReference type="EMBL" id="JRYO01000002">
    <property type="protein sequence ID" value="KHE94227.1"/>
    <property type="molecule type" value="Genomic_DNA"/>
</dbReference>
<dbReference type="Pfam" id="PF24838">
    <property type="entry name" value="8xMP"/>
    <property type="match status" value="1"/>
</dbReference>
<proteinExistence type="predicted"/>
<keyword evidence="1" id="KW-0812">Transmembrane</keyword>
<evidence type="ECO:0000256" key="1">
    <source>
        <dbReference type="SAM" id="Phobius"/>
    </source>
</evidence>